<protein>
    <recommendedName>
        <fullName evidence="3">Retrotransposon gag domain-containing protein</fullName>
    </recommendedName>
</protein>
<evidence type="ECO:0000313" key="2">
    <source>
        <dbReference type="Proteomes" id="UP000308197"/>
    </source>
</evidence>
<dbReference type="AlphaFoldDB" id="A0A5C3NNZ8"/>
<name>A0A5C3NNZ8_9APHY</name>
<dbReference type="EMBL" id="ML212601">
    <property type="protein sequence ID" value="TFK78347.1"/>
    <property type="molecule type" value="Genomic_DNA"/>
</dbReference>
<organism evidence="1 2">
    <name type="scientific">Polyporus arcularius HHB13444</name>
    <dbReference type="NCBI Taxonomy" id="1314778"/>
    <lineage>
        <taxon>Eukaryota</taxon>
        <taxon>Fungi</taxon>
        <taxon>Dikarya</taxon>
        <taxon>Basidiomycota</taxon>
        <taxon>Agaricomycotina</taxon>
        <taxon>Agaricomycetes</taxon>
        <taxon>Polyporales</taxon>
        <taxon>Polyporaceae</taxon>
        <taxon>Polyporus</taxon>
    </lineage>
</organism>
<accession>A0A5C3NNZ8</accession>
<feature type="non-terminal residue" evidence="1">
    <location>
        <position position="177"/>
    </location>
</feature>
<sequence length="177" mass="20823">MDIVPTWDGNTDTLARWILRINSISKKSSTIRRQLGMVVPQRFVGDAEVWYYSLPEEDREDCEQDWNVLREILGDYFMNRSWVEKTRKQALAVKYRESGYSRELPSQYFIRKRELLELVYDSSESELITDIMAGAPLAWRTILTPRLYRSTSDLQHAIKLHEDDLLELEIVFASRSA</sequence>
<dbReference type="STRING" id="1314778.A0A5C3NNZ8"/>
<dbReference type="InParanoid" id="A0A5C3NNZ8"/>
<gene>
    <name evidence="1" type="ORF">K466DRAFT_469248</name>
</gene>
<evidence type="ECO:0008006" key="3">
    <source>
        <dbReference type="Google" id="ProtNLM"/>
    </source>
</evidence>
<evidence type="ECO:0000313" key="1">
    <source>
        <dbReference type="EMBL" id="TFK78347.1"/>
    </source>
</evidence>
<keyword evidence="2" id="KW-1185">Reference proteome</keyword>
<dbReference type="Proteomes" id="UP000308197">
    <property type="component" value="Unassembled WGS sequence"/>
</dbReference>
<proteinExistence type="predicted"/>
<reference evidence="1 2" key="1">
    <citation type="journal article" date="2019" name="Nat. Ecol. Evol.">
        <title>Megaphylogeny resolves global patterns of mushroom evolution.</title>
        <authorList>
            <person name="Varga T."/>
            <person name="Krizsan K."/>
            <person name="Foldi C."/>
            <person name="Dima B."/>
            <person name="Sanchez-Garcia M."/>
            <person name="Sanchez-Ramirez S."/>
            <person name="Szollosi G.J."/>
            <person name="Szarkandi J.G."/>
            <person name="Papp V."/>
            <person name="Albert L."/>
            <person name="Andreopoulos W."/>
            <person name="Angelini C."/>
            <person name="Antonin V."/>
            <person name="Barry K.W."/>
            <person name="Bougher N.L."/>
            <person name="Buchanan P."/>
            <person name="Buyck B."/>
            <person name="Bense V."/>
            <person name="Catcheside P."/>
            <person name="Chovatia M."/>
            <person name="Cooper J."/>
            <person name="Damon W."/>
            <person name="Desjardin D."/>
            <person name="Finy P."/>
            <person name="Geml J."/>
            <person name="Haridas S."/>
            <person name="Hughes K."/>
            <person name="Justo A."/>
            <person name="Karasinski D."/>
            <person name="Kautmanova I."/>
            <person name="Kiss B."/>
            <person name="Kocsube S."/>
            <person name="Kotiranta H."/>
            <person name="LaButti K.M."/>
            <person name="Lechner B.E."/>
            <person name="Liimatainen K."/>
            <person name="Lipzen A."/>
            <person name="Lukacs Z."/>
            <person name="Mihaltcheva S."/>
            <person name="Morgado L.N."/>
            <person name="Niskanen T."/>
            <person name="Noordeloos M.E."/>
            <person name="Ohm R.A."/>
            <person name="Ortiz-Santana B."/>
            <person name="Ovrebo C."/>
            <person name="Racz N."/>
            <person name="Riley R."/>
            <person name="Savchenko A."/>
            <person name="Shiryaev A."/>
            <person name="Soop K."/>
            <person name="Spirin V."/>
            <person name="Szebenyi C."/>
            <person name="Tomsovsky M."/>
            <person name="Tulloss R.E."/>
            <person name="Uehling J."/>
            <person name="Grigoriev I.V."/>
            <person name="Vagvolgyi C."/>
            <person name="Papp T."/>
            <person name="Martin F.M."/>
            <person name="Miettinen O."/>
            <person name="Hibbett D.S."/>
            <person name="Nagy L.G."/>
        </authorList>
    </citation>
    <scope>NUCLEOTIDE SEQUENCE [LARGE SCALE GENOMIC DNA]</scope>
    <source>
        <strain evidence="1 2">HHB13444</strain>
    </source>
</reference>